<reference evidence="1 2" key="1">
    <citation type="submission" date="2017-11" db="EMBL/GenBank/DDBJ databases">
        <title>Comparative genomic analysis of Holospora spp., intranuclear symbionts of paramecia.</title>
        <authorList>
            <person name="Garushyants S.K."/>
            <person name="Beliavskaya A."/>
            <person name="Malko D.B."/>
            <person name="Logacheva M.D."/>
            <person name="Rautian M.S."/>
            <person name="Gelfand M.S."/>
        </authorList>
    </citation>
    <scope>NUCLEOTIDE SEQUENCE [LARGE SCALE GENOMIC DNA]</scope>
    <source>
        <strain evidence="2">02AZ16</strain>
    </source>
</reference>
<organism evidence="1 2">
    <name type="scientific">Holospora curviuscula</name>
    <dbReference type="NCBI Taxonomy" id="1082868"/>
    <lineage>
        <taxon>Bacteria</taxon>
        <taxon>Pseudomonadati</taxon>
        <taxon>Pseudomonadota</taxon>
        <taxon>Alphaproteobacteria</taxon>
        <taxon>Holosporales</taxon>
        <taxon>Holosporaceae</taxon>
        <taxon>Holospora</taxon>
    </lineage>
</organism>
<accession>A0A2S5R7M1</accession>
<keyword evidence="2" id="KW-1185">Reference proteome</keyword>
<protein>
    <submittedName>
        <fullName evidence="1">Uncharacterized protein</fullName>
    </submittedName>
</protein>
<proteinExistence type="predicted"/>
<dbReference type="EMBL" id="PHHC01000113">
    <property type="protein sequence ID" value="PPE03318.1"/>
    <property type="molecule type" value="Genomic_DNA"/>
</dbReference>
<gene>
    <name evidence="1" type="ORF">HCUR_01242</name>
</gene>
<name>A0A2S5R7M1_9PROT</name>
<evidence type="ECO:0000313" key="2">
    <source>
        <dbReference type="Proteomes" id="UP000239425"/>
    </source>
</evidence>
<sequence>MTVHPTDSMNGPDKSLISIVFKVSRIGLSDKICVDSK</sequence>
<comment type="caution">
    <text evidence="1">The sequence shown here is derived from an EMBL/GenBank/DDBJ whole genome shotgun (WGS) entry which is preliminary data.</text>
</comment>
<dbReference type="Proteomes" id="UP000239425">
    <property type="component" value="Unassembled WGS sequence"/>
</dbReference>
<evidence type="ECO:0000313" key="1">
    <source>
        <dbReference type="EMBL" id="PPE03318.1"/>
    </source>
</evidence>
<dbReference type="AlphaFoldDB" id="A0A2S5R7M1"/>